<evidence type="ECO:0000313" key="3">
    <source>
        <dbReference type="EMBL" id="MFD2908641.1"/>
    </source>
</evidence>
<evidence type="ECO:0000313" key="4">
    <source>
        <dbReference type="Proteomes" id="UP001597549"/>
    </source>
</evidence>
<keyword evidence="2" id="KW-0472">Membrane</keyword>
<proteinExistence type="predicted"/>
<dbReference type="Proteomes" id="UP001597549">
    <property type="component" value="Unassembled WGS sequence"/>
</dbReference>
<keyword evidence="2" id="KW-0812">Transmembrane</keyword>
<feature type="compositionally biased region" description="Basic and acidic residues" evidence="1">
    <location>
        <begin position="119"/>
        <end position="128"/>
    </location>
</feature>
<gene>
    <name evidence="3" type="ORF">ACFSX9_07815</name>
</gene>
<protein>
    <recommendedName>
        <fullName evidence="5">Outer membrane protein beta-barrel domain-containing protein</fullName>
    </recommendedName>
</protein>
<dbReference type="RefSeq" id="WP_379806364.1">
    <property type="nucleotide sequence ID" value="NZ_JBHUOL010000012.1"/>
</dbReference>
<comment type="caution">
    <text evidence="3">The sequence shown here is derived from an EMBL/GenBank/DDBJ whole genome shotgun (WGS) entry which is preliminary data.</text>
</comment>
<feature type="region of interest" description="Disordered" evidence="1">
    <location>
        <begin position="143"/>
        <end position="170"/>
    </location>
</feature>
<reference evidence="4" key="1">
    <citation type="journal article" date="2019" name="Int. J. Syst. Evol. Microbiol.">
        <title>The Global Catalogue of Microorganisms (GCM) 10K type strain sequencing project: providing services to taxonomists for standard genome sequencing and annotation.</title>
        <authorList>
            <consortium name="The Broad Institute Genomics Platform"/>
            <consortium name="The Broad Institute Genome Sequencing Center for Infectious Disease"/>
            <person name="Wu L."/>
            <person name="Ma J."/>
        </authorList>
    </citation>
    <scope>NUCLEOTIDE SEQUENCE [LARGE SCALE GENOMIC DNA]</scope>
    <source>
        <strain evidence="4">KCTC 52644</strain>
    </source>
</reference>
<evidence type="ECO:0000256" key="2">
    <source>
        <dbReference type="SAM" id="Phobius"/>
    </source>
</evidence>
<feature type="region of interest" description="Disordered" evidence="1">
    <location>
        <begin position="107"/>
        <end position="131"/>
    </location>
</feature>
<accession>A0ABW5Z8K3</accession>
<feature type="transmembrane region" description="Helical" evidence="2">
    <location>
        <begin position="46"/>
        <end position="67"/>
    </location>
</feature>
<sequence length="580" mass="64484">MREQKNIERLFQEKFKDFEALPPHDAWENIASRLNEKKKKKRVSPFWLQASGIAASLVIIGTLIWNYQFENNSATPTNSVVVSGDSSNGINANDSQTANEAVTNIDQSEGSANGGAKVDLQENSKQDKINTVIDSKNNVVIQSNEAVSNNDKSKKSQNDASKIDFEKRSKQDKISTIINSNNNVVIQSKENKDGDKELEKAENLNRNHIPYSKENIVSTTEGNTVKSTRIPSKDILVQKEVANSATKNLVNNQKEIVKTYKEKNTSSKSEIIFGKENEPTKYTNTEKTNLKETNRSKSIVRTNKISDKDSTLVAEIAKELNPLEEMLLAKEEGKNEEEKEKRNKWAVSTNASPVYFNSLAQGSSLDQQFESNTKNFSTTLSYGVSGSYALNKKVSVRAGVNNINLSYNTNDVLYQTKLSAIVDNNTPTISRNSNATNVSFTSEKNTISTLSGDVENISQRNIGALKQEIGYVEVPLELTCKLIDKKFGIEVIGGMSTLFLNVNTVSLVTDGMQMEVGKANNLNDIHFSSNVGLGFKYNFWGNFNANFQPMFKYQINTFSGDSGNFKPYFIGLYSGISFSF</sequence>
<keyword evidence="4" id="KW-1185">Reference proteome</keyword>
<keyword evidence="2" id="KW-1133">Transmembrane helix</keyword>
<evidence type="ECO:0000256" key="1">
    <source>
        <dbReference type="SAM" id="MobiDB-lite"/>
    </source>
</evidence>
<feature type="compositionally biased region" description="Basic and acidic residues" evidence="1">
    <location>
        <begin position="151"/>
        <end position="170"/>
    </location>
</feature>
<evidence type="ECO:0008006" key="5">
    <source>
        <dbReference type="Google" id="ProtNLM"/>
    </source>
</evidence>
<dbReference type="EMBL" id="JBHUOL010000012">
    <property type="protein sequence ID" value="MFD2908641.1"/>
    <property type="molecule type" value="Genomic_DNA"/>
</dbReference>
<name>A0ABW5Z8K3_9FLAO</name>
<organism evidence="3 4">
    <name type="scientific">Flavobacterium ardleyense</name>
    <dbReference type="NCBI Taxonomy" id="2038737"/>
    <lineage>
        <taxon>Bacteria</taxon>
        <taxon>Pseudomonadati</taxon>
        <taxon>Bacteroidota</taxon>
        <taxon>Flavobacteriia</taxon>
        <taxon>Flavobacteriales</taxon>
        <taxon>Flavobacteriaceae</taxon>
        <taxon>Flavobacterium</taxon>
    </lineage>
</organism>